<dbReference type="AlphaFoldDB" id="A0A0B7H799"/>
<keyword evidence="4" id="KW-0175">Coiled coil</keyword>
<gene>
    <name evidence="8" type="ORF">CCAN12_600010</name>
    <name evidence="7" type="ORF">CGC54_10215</name>
</gene>
<evidence type="ECO:0000259" key="6">
    <source>
        <dbReference type="PROSITE" id="PS51123"/>
    </source>
</evidence>
<dbReference type="PANTHER" id="PTHR30329:SF20">
    <property type="entry name" value="EXPORTED PROTEIN"/>
    <property type="match status" value="1"/>
</dbReference>
<dbReference type="EMBL" id="CP022389">
    <property type="protein sequence ID" value="ATA94678.1"/>
    <property type="molecule type" value="Genomic_DNA"/>
</dbReference>
<evidence type="ECO:0000313" key="10">
    <source>
        <dbReference type="Proteomes" id="UP000243753"/>
    </source>
</evidence>
<evidence type="ECO:0000256" key="2">
    <source>
        <dbReference type="ARBA" id="ARBA00023136"/>
    </source>
</evidence>
<feature type="coiled-coil region" evidence="4">
    <location>
        <begin position="215"/>
        <end position="249"/>
    </location>
</feature>
<evidence type="ECO:0000256" key="5">
    <source>
        <dbReference type="SAM" id="SignalP"/>
    </source>
</evidence>
<keyword evidence="5" id="KW-0732">Signal</keyword>
<evidence type="ECO:0000256" key="1">
    <source>
        <dbReference type="ARBA" id="ARBA00004442"/>
    </source>
</evidence>
<reference evidence="10" key="3">
    <citation type="submission" date="2017-06" db="EMBL/GenBank/DDBJ databases">
        <title>Capnocytophaga spp. assemblies.</title>
        <authorList>
            <person name="Gulvik C.A."/>
        </authorList>
    </citation>
    <scope>NUCLEOTIDE SEQUENCE [LARGE SCALE GENOMIC DNA]</scope>
    <source>
        <strain evidence="10">H3936</strain>
    </source>
</reference>
<dbReference type="Proteomes" id="UP000044026">
    <property type="component" value="Unassembled WGS sequence"/>
</dbReference>
<dbReference type="PROSITE" id="PS51123">
    <property type="entry name" value="OMPA_2"/>
    <property type="match status" value="1"/>
</dbReference>
<protein>
    <submittedName>
        <fullName evidence="7">OmpA family protein</fullName>
    </submittedName>
    <submittedName>
        <fullName evidence="8">OmpA/MotB domain protein</fullName>
    </submittedName>
</protein>
<dbReference type="PRINTS" id="PR01021">
    <property type="entry name" value="OMPADOMAIN"/>
</dbReference>
<dbReference type="GeneID" id="69581333"/>
<feature type="domain" description="OmpA-like" evidence="6">
    <location>
        <begin position="279"/>
        <end position="392"/>
    </location>
</feature>
<feature type="signal peptide" evidence="5">
    <location>
        <begin position="1"/>
        <end position="19"/>
    </location>
</feature>
<organism evidence="8 9">
    <name type="scientific">Capnocytophaga canimorsus</name>
    <dbReference type="NCBI Taxonomy" id="28188"/>
    <lineage>
        <taxon>Bacteria</taxon>
        <taxon>Pseudomonadati</taxon>
        <taxon>Bacteroidota</taxon>
        <taxon>Flavobacteriia</taxon>
        <taxon>Flavobacteriales</taxon>
        <taxon>Flavobacteriaceae</taxon>
        <taxon>Capnocytophaga</taxon>
    </lineage>
</organism>
<reference evidence="7" key="2">
    <citation type="journal article" date="2017" name="Genome Announc.">
        <title>Twelve Complete Reference Genomes of Clinical Isolates in the Capnocytophaga Genus.</title>
        <authorList>
            <person name="Villarma A."/>
            <person name="Gulvik C.A."/>
            <person name="Rowe L.A."/>
            <person name="Sheth M."/>
            <person name="Juieng P."/>
            <person name="Nicholson A.C."/>
            <person name="Loparev V.N."/>
            <person name="McQuiston J.R."/>
        </authorList>
    </citation>
    <scope>NUCLEOTIDE SEQUENCE</scope>
    <source>
        <strain evidence="7">H3936</strain>
    </source>
</reference>
<dbReference type="SUPFAM" id="SSF103088">
    <property type="entry name" value="OmpA-like"/>
    <property type="match status" value="1"/>
</dbReference>
<sequence length="392" mass="42799">MKKHFLALVAITAFGVTQAQEYNKWTVELGGGVNKPVAEMSAGYATSTPSFWTADLGVRYMFNNKFGLRLGGGYDNFQGGDNSRKFDSNLWNINLQAVANIGRALSFETWTSDLGLLAHAGVGYGQLRSDAFSSADQVAFGVAGLTPQLRISNRVTLFGDASVYLNARQQNTFDGFSRTSRRGIQGVKFTGTIGLSIALGKHGKHADWYSEESKVKDIQEQIAGIENNLSDLKDQVAAKQNKMNDANGNNVPDEIENYLNDNFAKNGQVSTAMTSKDIASDLIKKGYISVYFDFNSSQPQISSTWAADFISKYLTENKGASVHIVGYADELGGVNYNQSLSLSRAEAVKRLLIDTGIDASRITTEGRGEDTSVNKKSPRARQIARRATFELK</sequence>
<name>A0A0B7H799_9FLAO</name>
<dbReference type="EMBL" id="CDOE01000057">
    <property type="protein sequence ID" value="CEN35215.1"/>
    <property type="molecule type" value="Genomic_DNA"/>
</dbReference>
<dbReference type="InterPro" id="IPR036737">
    <property type="entry name" value="OmpA-like_sf"/>
</dbReference>
<dbReference type="InterPro" id="IPR006665">
    <property type="entry name" value="OmpA-like"/>
</dbReference>
<dbReference type="Gene3D" id="3.30.1330.60">
    <property type="entry name" value="OmpA-like domain"/>
    <property type="match status" value="1"/>
</dbReference>
<dbReference type="Proteomes" id="UP000243753">
    <property type="component" value="Chromosome"/>
</dbReference>
<dbReference type="GO" id="GO:0009279">
    <property type="term" value="C:cell outer membrane"/>
    <property type="evidence" value="ECO:0007669"/>
    <property type="project" value="UniProtKB-SubCell"/>
</dbReference>
<evidence type="ECO:0000313" key="7">
    <source>
        <dbReference type="EMBL" id="ATA94678.1"/>
    </source>
</evidence>
<evidence type="ECO:0000256" key="3">
    <source>
        <dbReference type="PROSITE-ProRule" id="PRU00473"/>
    </source>
</evidence>
<feature type="chain" id="PRO_5002128771" evidence="5">
    <location>
        <begin position="20"/>
        <end position="392"/>
    </location>
</feature>
<accession>A0A0B7H799</accession>
<dbReference type="InterPro" id="IPR050330">
    <property type="entry name" value="Bact_OuterMem_StrucFunc"/>
</dbReference>
<dbReference type="RefSeq" id="WP_041999759.1">
    <property type="nucleotide sequence ID" value="NZ_BOQJ01000001.1"/>
</dbReference>
<keyword evidence="2 3" id="KW-0472">Membrane</keyword>
<comment type="subcellular location">
    <subcellularLocation>
        <location evidence="1">Cell outer membrane</location>
    </subcellularLocation>
</comment>
<proteinExistence type="predicted"/>
<evidence type="ECO:0000313" key="8">
    <source>
        <dbReference type="EMBL" id="CEN35215.1"/>
    </source>
</evidence>
<dbReference type="PANTHER" id="PTHR30329">
    <property type="entry name" value="STATOR ELEMENT OF FLAGELLAR MOTOR COMPLEX"/>
    <property type="match status" value="1"/>
</dbReference>
<evidence type="ECO:0000256" key="4">
    <source>
        <dbReference type="SAM" id="Coils"/>
    </source>
</evidence>
<reference evidence="8 9" key="1">
    <citation type="submission" date="2015-01" db="EMBL/GenBank/DDBJ databases">
        <authorList>
            <person name="Xiang T."/>
            <person name="Song Y."/>
            <person name="Huang L."/>
            <person name="Wang B."/>
            <person name="Wu P."/>
        </authorList>
    </citation>
    <scope>NUCLEOTIDE SEQUENCE [LARGE SCALE GENOMIC DNA]</scope>
    <source>
        <strain evidence="8 9">Cc12</strain>
    </source>
</reference>
<evidence type="ECO:0000313" key="9">
    <source>
        <dbReference type="Proteomes" id="UP000044026"/>
    </source>
</evidence>
<dbReference type="CDD" id="cd07185">
    <property type="entry name" value="OmpA_C-like"/>
    <property type="match status" value="1"/>
</dbReference>
<dbReference type="Pfam" id="PF00691">
    <property type="entry name" value="OmpA"/>
    <property type="match status" value="1"/>
</dbReference>
<dbReference type="InterPro" id="IPR006664">
    <property type="entry name" value="OMP_bac"/>
</dbReference>